<dbReference type="FunFam" id="2.40.420.20:FF:000001">
    <property type="entry name" value="Efflux RND transporter periplasmic adaptor subunit"/>
    <property type="match status" value="1"/>
</dbReference>
<gene>
    <name evidence="8" type="ORF">JCM17846_01200</name>
</gene>
<evidence type="ECO:0000259" key="5">
    <source>
        <dbReference type="Pfam" id="PF25917"/>
    </source>
</evidence>
<comment type="subcellular location">
    <subcellularLocation>
        <location evidence="1">Cell envelope</location>
    </subcellularLocation>
</comment>
<dbReference type="GO" id="GO:0022857">
    <property type="term" value="F:transmembrane transporter activity"/>
    <property type="evidence" value="ECO:0007669"/>
    <property type="project" value="InterPro"/>
</dbReference>
<dbReference type="Gene3D" id="1.10.287.470">
    <property type="entry name" value="Helix hairpin bin"/>
    <property type="match status" value="1"/>
</dbReference>
<dbReference type="AlphaFoldDB" id="A0A5A7N2T7"/>
<dbReference type="InterPro" id="IPR058624">
    <property type="entry name" value="MdtA-like_HH"/>
</dbReference>
<proteinExistence type="inferred from homology"/>
<evidence type="ECO:0000259" key="4">
    <source>
        <dbReference type="Pfam" id="PF25876"/>
    </source>
</evidence>
<feature type="domain" description="Multidrug resistance protein MdtA-like C-terminal permuted SH3" evidence="7">
    <location>
        <begin position="308"/>
        <end position="367"/>
    </location>
</feature>
<dbReference type="Gene3D" id="2.40.30.170">
    <property type="match status" value="1"/>
</dbReference>
<protein>
    <submittedName>
        <fullName evidence="8">Hemolysin D</fullName>
    </submittedName>
</protein>
<dbReference type="GO" id="GO:0005886">
    <property type="term" value="C:plasma membrane"/>
    <property type="evidence" value="ECO:0007669"/>
    <property type="project" value="TreeGrafter"/>
</dbReference>
<dbReference type="Pfam" id="PF25917">
    <property type="entry name" value="BSH_RND"/>
    <property type="match status" value="1"/>
</dbReference>
<dbReference type="Gene3D" id="2.40.50.100">
    <property type="match status" value="1"/>
</dbReference>
<evidence type="ECO:0000256" key="1">
    <source>
        <dbReference type="ARBA" id="ARBA00004196"/>
    </source>
</evidence>
<dbReference type="PROSITE" id="PS51257">
    <property type="entry name" value="PROKAR_LIPOPROTEIN"/>
    <property type="match status" value="1"/>
</dbReference>
<dbReference type="EMBL" id="BKCN01000001">
    <property type="protein sequence ID" value="GER02438.1"/>
    <property type="molecule type" value="Genomic_DNA"/>
</dbReference>
<dbReference type="Pfam" id="PF25876">
    <property type="entry name" value="HH_MFP_RND"/>
    <property type="match status" value="1"/>
</dbReference>
<sequence>MWRERQSFPLSLVLAGVLFLSACGEKGGNGQNDKGDQGPVAVEAMTVKTADIAIEDVYSGRTAGSLDAIIKARVEGTLIERPYSEGAKVKAGDILFEIDPEPFEAAMEEAEAALLQAEVTLRSAERTWQRARDLYANKNISEQRRDDAYTNREVAIAGVALAKSRVHAARINLDYTTVRAPFDGVTGTEIQSVGNLVGSTPENSDLTRLTRLDPLYVDFSIPDESWLTLQRLLANGQLIKSVDGPLNARLETADGRMHAAEGRVDFTAATIDPTTGTVKARAVVPNPDHHLLPGQFVRVHLGGLTRPDAIVIPQTAVMQDQNGAYVYRIDAQNIAQRAAIQTGPLYQDGWIIDSGLKAGDRIVTKGLLRVRPGQPLAPGTADPKPSSAPVNAAEKGSRS</sequence>
<feature type="domain" description="Multidrug resistance protein MdtA-like beta-barrel" evidence="6">
    <location>
        <begin position="214"/>
        <end position="301"/>
    </location>
</feature>
<dbReference type="Proteomes" id="UP000324996">
    <property type="component" value="Unassembled WGS sequence"/>
</dbReference>
<dbReference type="InterPro" id="IPR058625">
    <property type="entry name" value="MdtA-like_BSH"/>
</dbReference>
<dbReference type="Gene3D" id="2.40.420.20">
    <property type="match status" value="1"/>
</dbReference>
<dbReference type="InterPro" id="IPR058627">
    <property type="entry name" value="MdtA-like_C"/>
</dbReference>
<feature type="domain" description="Multidrug resistance protein MdtA-like barrel-sandwich hybrid" evidence="5">
    <location>
        <begin position="70"/>
        <end position="201"/>
    </location>
</feature>
<keyword evidence="9" id="KW-1185">Reference proteome</keyword>
<dbReference type="InterPro" id="IPR006143">
    <property type="entry name" value="RND_pump_MFP"/>
</dbReference>
<accession>A0A5A7N2T7</accession>
<name>A0A5A7N2T7_9PROT</name>
<dbReference type="GO" id="GO:0030313">
    <property type="term" value="C:cell envelope"/>
    <property type="evidence" value="ECO:0007669"/>
    <property type="project" value="UniProtKB-SubCell"/>
</dbReference>
<dbReference type="Pfam" id="PF25944">
    <property type="entry name" value="Beta-barrel_RND"/>
    <property type="match status" value="1"/>
</dbReference>
<evidence type="ECO:0000313" key="8">
    <source>
        <dbReference type="EMBL" id="GER02438.1"/>
    </source>
</evidence>
<comment type="similarity">
    <text evidence="2">Belongs to the membrane fusion protein (MFP) (TC 8.A.1) family.</text>
</comment>
<dbReference type="GO" id="GO:0046677">
    <property type="term" value="P:response to antibiotic"/>
    <property type="evidence" value="ECO:0007669"/>
    <property type="project" value="TreeGrafter"/>
</dbReference>
<comment type="caution">
    <text evidence="8">The sequence shown here is derived from an EMBL/GenBank/DDBJ whole genome shotgun (WGS) entry which is preliminary data.</text>
</comment>
<dbReference type="RefSeq" id="WP_042088255.1">
    <property type="nucleotide sequence ID" value="NZ_BKCN01000001.1"/>
</dbReference>
<evidence type="ECO:0000256" key="3">
    <source>
        <dbReference type="SAM" id="MobiDB-lite"/>
    </source>
</evidence>
<evidence type="ECO:0000259" key="6">
    <source>
        <dbReference type="Pfam" id="PF25944"/>
    </source>
</evidence>
<dbReference type="InterPro" id="IPR058626">
    <property type="entry name" value="MdtA-like_b-barrel"/>
</dbReference>
<evidence type="ECO:0000313" key="9">
    <source>
        <dbReference type="Proteomes" id="UP000324996"/>
    </source>
</evidence>
<dbReference type="PANTHER" id="PTHR30158">
    <property type="entry name" value="ACRA/E-RELATED COMPONENT OF DRUG EFFLUX TRANSPORTER"/>
    <property type="match status" value="1"/>
</dbReference>
<evidence type="ECO:0000259" key="7">
    <source>
        <dbReference type="Pfam" id="PF25967"/>
    </source>
</evidence>
<organism evidence="8 9">
    <name type="scientific">Iodidimonas nitroreducens</name>
    <dbReference type="NCBI Taxonomy" id="1236968"/>
    <lineage>
        <taxon>Bacteria</taxon>
        <taxon>Pseudomonadati</taxon>
        <taxon>Pseudomonadota</taxon>
        <taxon>Alphaproteobacteria</taxon>
        <taxon>Iodidimonadales</taxon>
        <taxon>Iodidimonadaceae</taxon>
        <taxon>Iodidimonas</taxon>
    </lineage>
</organism>
<feature type="region of interest" description="Disordered" evidence="3">
    <location>
        <begin position="372"/>
        <end position="399"/>
    </location>
</feature>
<evidence type="ECO:0000256" key="2">
    <source>
        <dbReference type="ARBA" id="ARBA00009477"/>
    </source>
</evidence>
<dbReference type="Pfam" id="PF25967">
    <property type="entry name" value="RND-MFP_C"/>
    <property type="match status" value="1"/>
</dbReference>
<dbReference type="NCBIfam" id="TIGR01730">
    <property type="entry name" value="RND_mfp"/>
    <property type="match status" value="1"/>
</dbReference>
<dbReference type="SUPFAM" id="SSF111369">
    <property type="entry name" value="HlyD-like secretion proteins"/>
    <property type="match status" value="1"/>
</dbReference>
<reference evidence="8 9" key="1">
    <citation type="submission" date="2019-09" db="EMBL/GenBank/DDBJ databases">
        <title>NBRP : Genome information of microbial organism related human and environment.</title>
        <authorList>
            <person name="Hattori M."/>
            <person name="Oshima K."/>
            <person name="Inaba H."/>
            <person name="Suda W."/>
            <person name="Sakamoto M."/>
            <person name="Iino T."/>
            <person name="Kitahara M."/>
            <person name="Oshida Y."/>
            <person name="Iida T."/>
            <person name="Kudo T."/>
            <person name="Itoh T."/>
            <person name="Ohkuma M."/>
        </authorList>
    </citation>
    <scope>NUCLEOTIDE SEQUENCE [LARGE SCALE GENOMIC DNA]</scope>
    <source>
        <strain evidence="8 9">Q-1</strain>
    </source>
</reference>
<feature type="domain" description="Multidrug resistance protein MdtA-like alpha-helical hairpin" evidence="4">
    <location>
        <begin position="108"/>
        <end position="176"/>
    </location>
</feature>